<name>A0ABM7PUA7_SINCY</name>
<comment type="similarity">
    <text evidence="1 5">Belongs to the DNA glycosylase MPG family.</text>
</comment>
<keyword evidence="8" id="KW-1185">Reference proteome</keyword>
<dbReference type="HAMAP" id="MF_00527">
    <property type="entry name" value="3MGH"/>
    <property type="match status" value="1"/>
</dbReference>
<sequence length="223" mass="23938">MDFDALVRWLMRDPVAVAPDLLGAVLTHTTPEGAVAVRLTEVEAYRGHRDSDHPDPGSHSYNGRTPRNEVMWGPPGHLYVYFTYGMHFCANVVCGPAGSSSGCLLRAGEIVEGIELARSRRPSSRQDADLARGPARLTQALGIGRGDDGATLDGGRFRLEPPAHRAAGVLSGPRVGVAGVGGSDDYPWRFWLPGEPSVSPYRPAKPRARAKPRPDVKSPTPTV</sequence>
<dbReference type="CDD" id="cd00540">
    <property type="entry name" value="AAG"/>
    <property type="match status" value="1"/>
</dbReference>
<evidence type="ECO:0000256" key="6">
    <source>
        <dbReference type="SAM" id="MobiDB-lite"/>
    </source>
</evidence>
<evidence type="ECO:0000256" key="2">
    <source>
        <dbReference type="ARBA" id="ARBA00022763"/>
    </source>
</evidence>
<keyword evidence="3 5" id="KW-0378">Hydrolase</keyword>
<keyword evidence="2 5" id="KW-0227">DNA damage</keyword>
<dbReference type="Pfam" id="PF02245">
    <property type="entry name" value="Pur_DNA_glyco"/>
    <property type="match status" value="1"/>
</dbReference>
<dbReference type="EMBL" id="AP024525">
    <property type="protein sequence ID" value="BCT75834.1"/>
    <property type="molecule type" value="Genomic_DNA"/>
</dbReference>
<dbReference type="InterPro" id="IPR036995">
    <property type="entry name" value="MPG_sf"/>
</dbReference>
<dbReference type="InterPro" id="IPR011034">
    <property type="entry name" value="Formyl_transferase-like_C_sf"/>
</dbReference>
<accession>A0ABM7PUA7</accession>
<protein>
    <recommendedName>
        <fullName evidence="5">Putative 3-methyladenine DNA glycosylase</fullName>
        <ecNumber evidence="5">3.2.2.-</ecNumber>
    </recommendedName>
</protein>
<feature type="compositionally biased region" description="Basic and acidic residues" evidence="6">
    <location>
        <begin position="47"/>
        <end position="56"/>
    </location>
</feature>
<dbReference type="Proteomes" id="UP001319861">
    <property type="component" value="Chromosome"/>
</dbReference>
<feature type="region of interest" description="Disordered" evidence="6">
    <location>
        <begin position="194"/>
        <end position="223"/>
    </location>
</feature>
<dbReference type="NCBIfam" id="TIGR00567">
    <property type="entry name" value="3mg"/>
    <property type="match status" value="1"/>
</dbReference>
<dbReference type="NCBIfam" id="NF002003">
    <property type="entry name" value="PRK00802.1-3"/>
    <property type="match status" value="1"/>
</dbReference>
<gene>
    <name evidence="7" type="ORF">SCMU_16760</name>
</gene>
<dbReference type="PANTHER" id="PTHR10429:SF0">
    <property type="entry name" value="DNA-3-METHYLADENINE GLYCOSYLASE"/>
    <property type="match status" value="1"/>
</dbReference>
<evidence type="ECO:0000313" key="7">
    <source>
        <dbReference type="EMBL" id="BCT75834.1"/>
    </source>
</evidence>
<evidence type="ECO:0000256" key="3">
    <source>
        <dbReference type="ARBA" id="ARBA00022801"/>
    </source>
</evidence>
<dbReference type="Gene3D" id="3.10.300.10">
    <property type="entry name" value="Methylpurine-DNA glycosylase (MPG)"/>
    <property type="match status" value="1"/>
</dbReference>
<evidence type="ECO:0000256" key="4">
    <source>
        <dbReference type="ARBA" id="ARBA00023204"/>
    </source>
</evidence>
<dbReference type="SUPFAM" id="SSF50486">
    <property type="entry name" value="FMT C-terminal domain-like"/>
    <property type="match status" value="1"/>
</dbReference>
<feature type="region of interest" description="Disordered" evidence="6">
    <location>
        <begin position="47"/>
        <end position="68"/>
    </location>
</feature>
<evidence type="ECO:0000313" key="8">
    <source>
        <dbReference type="Proteomes" id="UP001319861"/>
    </source>
</evidence>
<dbReference type="InterPro" id="IPR003180">
    <property type="entry name" value="MPG"/>
</dbReference>
<reference evidence="7 8" key="1">
    <citation type="journal article" date="2021" name="J. Biosci. Bioeng.">
        <title>Identification and characterization of a chc gene cluster responsible for the aromatization pathway of cyclohexanecarboxylate degradation in Sinomonas cyclohexanicum ATCC 51369.</title>
        <authorList>
            <person name="Yamamoto T."/>
            <person name="Hasegawa Y."/>
            <person name="Lau P.C.K."/>
            <person name="Iwaki H."/>
        </authorList>
    </citation>
    <scope>NUCLEOTIDE SEQUENCE [LARGE SCALE GENOMIC DNA]</scope>
    <source>
        <strain evidence="7 8">ATCC 51369</strain>
    </source>
</reference>
<evidence type="ECO:0000256" key="5">
    <source>
        <dbReference type="HAMAP-Rule" id="MF_00527"/>
    </source>
</evidence>
<dbReference type="PANTHER" id="PTHR10429">
    <property type="entry name" value="DNA-3-METHYLADENINE GLYCOSYLASE"/>
    <property type="match status" value="1"/>
</dbReference>
<proteinExistence type="inferred from homology"/>
<organism evidence="7 8">
    <name type="scientific">Sinomonas cyclohexanicum</name>
    <name type="common">Corynebacterium cyclohexanicum</name>
    <dbReference type="NCBI Taxonomy" id="322009"/>
    <lineage>
        <taxon>Bacteria</taxon>
        <taxon>Bacillati</taxon>
        <taxon>Actinomycetota</taxon>
        <taxon>Actinomycetes</taxon>
        <taxon>Micrococcales</taxon>
        <taxon>Micrococcaceae</taxon>
        <taxon>Sinomonas</taxon>
    </lineage>
</organism>
<evidence type="ECO:0000256" key="1">
    <source>
        <dbReference type="ARBA" id="ARBA00009232"/>
    </source>
</evidence>
<dbReference type="EC" id="3.2.2.-" evidence="5"/>
<keyword evidence="4 5" id="KW-0234">DNA repair</keyword>